<dbReference type="Gene3D" id="3.30.160.150">
    <property type="entry name" value="Lipoprotein like domain"/>
    <property type="match status" value="1"/>
</dbReference>
<dbReference type="RefSeq" id="WP_188899853.1">
    <property type="nucleotide sequence ID" value="NZ_BMKS01000005.1"/>
</dbReference>
<keyword evidence="2" id="KW-1185">Reference proteome</keyword>
<dbReference type="EMBL" id="BMKS01000005">
    <property type="protein sequence ID" value="GGG31707.1"/>
    <property type="molecule type" value="Genomic_DNA"/>
</dbReference>
<protein>
    <recommendedName>
        <fullName evidence="3">LPS-assembly lipoprotein</fullName>
    </recommendedName>
</protein>
<dbReference type="PROSITE" id="PS51318">
    <property type="entry name" value="TAT"/>
    <property type="match status" value="1"/>
</dbReference>
<dbReference type="InterPro" id="IPR007485">
    <property type="entry name" value="LPS_assembly_LptE"/>
</dbReference>
<proteinExistence type="predicted"/>
<reference evidence="1 2" key="1">
    <citation type="journal article" date="2014" name="Int. J. Syst. Evol. Microbiol.">
        <title>Complete genome sequence of Corynebacterium casei LMG S-19264T (=DSM 44701T), isolated from a smear-ripened cheese.</title>
        <authorList>
            <consortium name="US DOE Joint Genome Institute (JGI-PGF)"/>
            <person name="Walter F."/>
            <person name="Albersmeier A."/>
            <person name="Kalinowski J."/>
            <person name="Ruckert C."/>
        </authorList>
    </citation>
    <scope>NUCLEOTIDE SEQUENCE [LARGE SCALE GENOMIC DNA]</scope>
    <source>
        <strain evidence="1 2">CGMCC 1.16330</strain>
    </source>
</reference>
<dbReference type="GO" id="GO:0019867">
    <property type="term" value="C:outer membrane"/>
    <property type="evidence" value="ECO:0007669"/>
    <property type="project" value="InterPro"/>
</dbReference>
<comment type="caution">
    <text evidence="1">The sequence shown here is derived from an EMBL/GenBank/DDBJ whole genome shotgun (WGS) entry which is preliminary data.</text>
</comment>
<evidence type="ECO:0000313" key="2">
    <source>
        <dbReference type="Proteomes" id="UP000597507"/>
    </source>
</evidence>
<sequence length="233" mass="25080">MSRAVWSISSSRAAFARPWSPHGSRSSCGGPVHAPGRFRPSAACSRRGLLRGGAASAAALLLPGCGFRPLYGEGGGEAIAAEAPVRAELAAVEVMRIPERNGQLLRRALGERLHGAHPPVPPRYDLRVSLAFAAEPLGFRRDGTPSRVRYRGTASWWLLTRTTPPREVASGTERENDAYNIPDQQFFAADVAREAMERRMVEQFAFSIAQRLAIHFRGRAAPEVAAASGAGRG</sequence>
<accession>A0A8J2ZBH3</accession>
<evidence type="ECO:0008006" key="3">
    <source>
        <dbReference type="Google" id="ProtNLM"/>
    </source>
</evidence>
<organism evidence="1 2">
    <name type="scientific">Caldovatus sediminis</name>
    <dbReference type="NCBI Taxonomy" id="2041189"/>
    <lineage>
        <taxon>Bacteria</taxon>
        <taxon>Pseudomonadati</taxon>
        <taxon>Pseudomonadota</taxon>
        <taxon>Alphaproteobacteria</taxon>
        <taxon>Acetobacterales</taxon>
        <taxon>Roseomonadaceae</taxon>
        <taxon>Caldovatus</taxon>
    </lineage>
</organism>
<gene>
    <name evidence="1" type="ORF">GCM10010964_19600</name>
</gene>
<dbReference type="InterPro" id="IPR006311">
    <property type="entry name" value="TAT_signal"/>
</dbReference>
<dbReference type="Pfam" id="PF04390">
    <property type="entry name" value="LptE"/>
    <property type="match status" value="1"/>
</dbReference>
<dbReference type="AlphaFoldDB" id="A0A8J2ZBH3"/>
<dbReference type="Proteomes" id="UP000597507">
    <property type="component" value="Unassembled WGS sequence"/>
</dbReference>
<name>A0A8J2ZBH3_9PROT</name>
<evidence type="ECO:0000313" key="1">
    <source>
        <dbReference type="EMBL" id="GGG31707.1"/>
    </source>
</evidence>
<dbReference type="GO" id="GO:0043165">
    <property type="term" value="P:Gram-negative-bacterium-type cell outer membrane assembly"/>
    <property type="evidence" value="ECO:0007669"/>
    <property type="project" value="InterPro"/>
</dbReference>